<proteinExistence type="predicted"/>
<name>A0ABW4ZXH0_9BACL</name>
<dbReference type="EMBL" id="JBHUIO010000005">
    <property type="protein sequence ID" value="MFD2170316.1"/>
    <property type="molecule type" value="Genomic_DNA"/>
</dbReference>
<evidence type="ECO:0000313" key="1">
    <source>
        <dbReference type="EMBL" id="MFD2170316.1"/>
    </source>
</evidence>
<dbReference type="Proteomes" id="UP001597343">
    <property type="component" value="Unassembled WGS sequence"/>
</dbReference>
<organism evidence="1 2">
    <name type="scientific">Tumebacillus lipolyticus</name>
    <dbReference type="NCBI Taxonomy" id="1280370"/>
    <lineage>
        <taxon>Bacteria</taxon>
        <taxon>Bacillati</taxon>
        <taxon>Bacillota</taxon>
        <taxon>Bacilli</taxon>
        <taxon>Bacillales</taxon>
        <taxon>Alicyclobacillaceae</taxon>
        <taxon>Tumebacillus</taxon>
    </lineage>
</organism>
<dbReference type="RefSeq" id="WP_386046157.1">
    <property type="nucleotide sequence ID" value="NZ_JBHUIO010000005.1"/>
</dbReference>
<keyword evidence="2" id="KW-1185">Reference proteome</keyword>
<reference evidence="2" key="1">
    <citation type="journal article" date="2019" name="Int. J. Syst. Evol. Microbiol.">
        <title>The Global Catalogue of Microorganisms (GCM) 10K type strain sequencing project: providing services to taxonomists for standard genome sequencing and annotation.</title>
        <authorList>
            <consortium name="The Broad Institute Genomics Platform"/>
            <consortium name="The Broad Institute Genome Sequencing Center for Infectious Disease"/>
            <person name="Wu L."/>
            <person name="Ma J."/>
        </authorList>
    </citation>
    <scope>NUCLEOTIDE SEQUENCE [LARGE SCALE GENOMIC DNA]</scope>
    <source>
        <strain evidence="2">CGMCC 1.13574</strain>
    </source>
</reference>
<sequence length="57" mass="6610">MSNKEDSMRYTKEQFLASKQFTLAQKDVLNALLSDEETYTTEQVKSLATEFLQKEVC</sequence>
<evidence type="ECO:0000313" key="2">
    <source>
        <dbReference type="Proteomes" id="UP001597343"/>
    </source>
</evidence>
<accession>A0ABW4ZXH0</accession>
<protein>
    <submittedName>
        <fullName evidence="1">Uncharacterized protein</fullName>
    </submittedName>
</protein>
<gene>
    <name evidence="1" type="ORF">ACFSOY_09925</name>
</gene>
<comment type="caution">
    <text evidence="1">The sequence shown here is derived from an EMBL/GenBank/DDBJ whole genome shotgun (WGS) entry which is preliminary data.</text>
</comment>